<evidence type="ECO:0000256" key="2">
    <source>
        <dbReference type="ARBA" id="ARBA00022527"/>
    </source>
</evidence>
<comment type="caution">
    <text evidence="10">The sequence shown here is derived from an EMBL/GenBank/DDBJ whole genome shotgun (WGS) entry which is preliminary data.</text>
</comment>
<evidence type="ECO:0000256" key="6">
    <source>
        <dbReference type="ARBA" id="ARBA00022840"/>
    </source>
</evidence>
<comment type="catalytic activity">
    <reaction evidence="8">
        <text>L-seryl-[protein] + ATP = O-phospho-L-seryl-[protein] + ADP + H(+)</text>
        <dbReference type="Rhea" id="RHEA:17989"/>
        <dbReference type="Rhea" id="RHEA-COMP:9863"/>
        <dbReference type="Rhea" id="RHEA-COMP:11604"/>
        <dbReference type="ChEBI" id="CHEBI:15378"/>
        <dbReference type="ChEBI" id="CHEBI:29999"/>
        <dbReference type="ChEBI" id="CHEBI:30616"/>
        <dbReference type="ChEBI" id="CHEBI:83421"/>
        <dbReference type="ChEBI" id="CHEBI:456216"/>
        <dbReference type="EC" id="2.7.11.1"/>
    </reaction>
</comment>
<dbReference type="Pfam" id="PF00069">
    <property type="entry name" value="Pkinase"/>
    <property type="match status" value="1"/>
</dbReference>
<dbReference type="GO" id="GO:0007165">
    <property type="term" value="P:signal transduction"/>
    <property type="evidence" value="ECO:0007669"/>
    <property type="project" value="TreeGrafter"/>
</dbReference>
<keyword evidence="4" id="KW-0547">Nucleotide-binding</keyword>
<organism evidence="10 11">
    <name type="scientific">Penicillium brasilianum</name>
    <dbReference type="NCBI Taxonomy" id="104259"/>
    <lineage>
        <taxon>Eukaryota</taxon>
        <taxon>Fungi</taxon>
        <taxon>Dikarya</taxon>
        <taxon>Ascomycota</taxon>
        <taxon>Pezizomycotina</taxon>
        <taxon>Eurotiomycetes</taxon>
        <taxon>Eurotiomycetidae</taxon>
        <taxon>Eurotiales</taxon>
        <taxon>Aspergillaceae</taxon>
        <taxon>Penicillium</taxon>
    </lineage>
</organism>
<evidence type="ECO:0000256" key="3">
    <source>
        <dbReference type="ARBA" id="ARBA00022679"/>
    </source>
</evidence>
<evidence type="ECO:0000259" key="9">
    <source>
        <dbReference type="PROSITE" id="PS50011"/>
    </source>
</evidence>
<keyword evidence="6" id="KW-0067">ATP-binding</keyword>
<reference evidence="11" key="1">
    <citation type="submission" date="2015-09" db="EMBL/GenBank/DDBJ databases">
        <authorList>
            <person name="Fill T.P."/>
            <person name="Baretta J.F."/>
            <person name="de Almeida L.G."/>
            <person name="Rocha M."/>
            <person name="de Souza D.H."/>
            <person name="Malavazi I."/>
            <person name="Cerdeira L.T."/>
            <person name="Hong H."/>
            <person name="Samborskyy M."/>
            <person name="de Vasconcelos A.T."/>
            <person name="Leadlay P."/>
            <person name="Rodrigues-Filho E."/>
        </authorList>
    </citation>
    <scope>NUCLEOTIDE SEQUENCE [LARGE SCALE GENOMIC DNA]</scope>
    <source>
        <strain evidence="11">LaBioMMi 136</strain>
    </source>
</reference>
<keyword evidence="2" id="KW-0723">Serine/threonine-protein kinase</keyword>
<dbReference type="SUPFAM" id="SSF56112">
    <property type="entry name" value="Protein kinase-like (PK-like)"/>
    <property type="match status" value="1"/>
</dbReference>
<evidence type="ECO:0000256" key="7">
    <source>
        <dbReference type="ARBA" id="ARBA00047899"/>
    </source>
</evidence>
<feature type="domain" description="Protein kinase" evidence="9">
    <location>
        <begin position="7"/>
        <end position="286"/>
    </location>
</feature>
<dbReference type="GO" id="GO:0004674">
    <property type="term" value="F:protein serine/threonine kinase activity"/>
    <property type="evidence" value="ECO:0007669"/>
    <property type="project" value="UniProtKB-KW"/>
</dbReference>
<dbReference type="InterPro" id="IPR011009">
    <property type="entry name" value="Kinase-like_dom_sf"/>
</dbReference>
<dbReference type="Gene3D" id="1.10.510.10">
    <property type="entry name" value="Transferase(Phosphotransferase) domain 1"/>
    <property type="match status" value="1"/>
</dbReference>
<dbReference type="InterPro" id="IPR000719">
    <property type="entry name" value="Prot_kinase_dom"/>
</dbReference>
<evidence type="ECO:0000256" key="5">
    <source>
        <dbReference type="ARBA" id="ARBA00022777"/>
    </source>
</evidence>
<dbReference type="GO" id="GO:0005524">
    <property type="term" value="F:ATP binding"/>
    <property type="evidence" value="ECO:0007669"/>
    <property type="project" value="UniProtKB-KW"/>
</dbReference>
<dbReference type="PANTHER" id="PTHR43895:SF32">
    <property type="entry name" value="SERINE_THREONINE-PROTEIN KINASE CHK1"/>
    <property type="match status" value="1"/>
</dbReference>
<evidence type="ECO:0000313" key="10">
    <source>
        <dbReference type="EMBL" id="OOQ90385.1"/>
    </source>
</evidence>
<dbReference type="EMBL" id="LJBN01000079">
    <property type="protein sequence ID" value="OOQ90385.1"/>
    <property type="molecule type" value="Genomic_DNA"/>
</dbReference>
<protein>
    <recommendedName>
        <fullName evidence="1">non-specific serine/threonine protein kinase</fullName>
        <ecNumber evidence="1">2.7.11.1</ecNumber>
    </recommendedName>
</protein>
<proteinExistence type="predicted"/>
<evidence type="ECO:0000256" key="4">
    <source>
        <dbReference type="ARBA" id="ARBA00022741"/>
    </source>
</evidence>
<accession>A0A1S9RXZ9</accession>
<dbReference type="EC" id="2.7.11.1" evidence="1"/>
<keyword evidence="3" id="KW-0808">Transferase</keyword>
<dbReference type="PANTHER" id="PTHR43895">
    <property type="entry name" value="CALCIUM/CALMODULIN-DEPENDENT PROTEIN KINASE KINASE-RELATED"/>
    <property type="match status" value="1"/>
</dbReference>
<evidence type="ECO:0000256" key="1">
    <source>
        <dbReference type="ARBA" id="ARBA00012513"/>
    </source>
</evidence>
<gene>
    <name evidence="10" type="ORF">PEBR_04586</name>
</gene>
<dbReference type="AlphaFoldDB" id="A0A1S9RXZ9"/>
<evidence type="ECO:0000313" key="11">
    <source>
        <dbReference type="Proteomes" id="UP000190744"/>
    </source>
</evidence>
<keyword evidence="5 10" id="KW-0418">Kinase</keyword>
<name>A0A1S9RXZ9_PENBI</name>
<dbReference type="PROSITE" id="PS50011">
    <property type="entry name" value="PROTEIN_KINASE_DOM"/>
    <property type="match status" value="1"/>
</dbReference>
<comment type="catalytic activity">
    <reaction evidence="7">
        <text>L-threonyl-[protein] + ATP = O-phospho-L-threonyl-[protein] + ADP + H(+)</text>
        <dbReference type="Rhea" id="RHEA:46608"/>
        <dbReference type="Rhea" id="RHEA-COMP:11060"/>
        <dbReference type="Rhea" id="RHEA-COMP:11605"/>
        <dbReference type="ChEBI" id="CHEBI:15378"/>
        <dbReference type="ChEBI" id="CHEBI:30013"/>
        <dbReference type="ChEBI" id="CHEBI:30616"/>
        <dbReference type="ChEBI" id="CHEBI:61977"/>
        <dbReference type="ChEBI" id="CHEBI:456216"/>
        <dbReference type="EC" id="2.7.11.1"/>
    </reaction>
</comment>
<sequence length="360" mass="40830">MTTQQLFPDVHWVWEGGISFVYEVHPSIVVKVPINDAFEKEQFRNELKIHEILSRHPPCPSIVRGFLYTDNGIFLEYMRDGPLCSRIQKNHTFDQQTKLVMKVERLEPLTLRKESMNDLAQAVAFLEALNLAHGDLRPENILLNGDQLKLSDFDCTAEIGTDFEACSAPYGRILNSNEETHRERGSGLLGPQTEQFALGSIFYFINYGFEVYGDTRLTEDPNKHGCKVIDLLQNMQFPKLNGDPLIDDIIHKCWHNEYVTIAQLANRTAILLPERVNPNNTDNETISVPQCRTDEVILPEQANAGEPDSSNMGPNCSADDFPSKKAFCESLEKRGLLDMLSSGSPEQLGFSLEWYRYQAS</sequence>
<evidence type="ECO:0000256" key="8">
    <source>
        <dbReference type="ARBA" id="ARBA00048679"/>
    </source>
</evidence>
<dbReference type="Proteomes" id="UP000190744">
    <property type="component" value="Unassembled WGS sequence"/>
</dbReference>
<dbReference type="SMART" id="SM00220">
    <property type="entry name" value="S_TKc"/>
    <property type="match status" value="1"/>
</dbReference>